<dbReference type="EMBL" id="MHJL01000021">
    <property type="protein sequence ID" value="OGY67528.1"/>
    <property type="molecule type" value="Genomic_DNA"/>
</dbReference>
<dbReference type="InterPro" id="IPR039556">
    <property type="entry name" value="ICL/PEPM"/>
</dbReference>
<dbReference type="GO" id="GO:0016833">
    <property type="term" value="F:oxo-acid-lyase activity"/>
    <property type="evidence" value="ECO:0007669"/>
    <property type="project" value="UniProtKB-ARBA"/>
</dbReference>
<evidence type="ECO:0008006" key="3">
    <source>
        <dbReference type="Google" id="ProtNLM"/>
    </source>
</evidence>
<dbReference type="InterPro" id="IPR015813">
    <property type="entry name" value="Pyrv/PenolPyrv_kinase-like_dom"/>
</dbReference>
<evidence type="ECO:0000313" key="2">
    <source>
        <dbReference type="Proteomes" id="UP000177690"/>
    </source>
</evidence>
<dbReference type="PANTHER" id="PTHR42905:SF5">
    <property type="entry name" value="CARBOXYVINYL-CARBOXYPHOSPHONATE PHOSPHORYLMUTASE, CHLOROPLASTIC"/>
    <property type="match status" value="1"/>
</dbReference>
<reference evidence="1 2" key="1">
    <citation type="journal article" date="2016" name="Nat. Commun.">
        <title>Thousands of microbial genomes shed light on interconnected biogeochemical processes in an aquifer system.</title>
        <authorList>
            <person name="Anantharaman K."/>
            <person name="Brown C.T."/>
            <person name="Hug L.A."/>
            <person name="Sharon I."/>
            <person name="Castelle C.J."/>
            <person name="Probst A.J."/>
            <person name="Thomas B.C."/>
            <person name="Singh A."/>
            <person name="Wilkins M.J."/>
            <person name="Karaoz U."/>
            <person name="Brodie E.L."/>
            <person name="Williams K.H."/>
            <person name="Hubbard S.S."/>
            <person name="Banfield J.F."/>
        </authorList>
    </citation>
    <scope>NUCLEOTIDE SEQUENCE [LARGE SCALE GENOMIC DNA]</scope>
</reference>
<dbReference type="SUPFAM" id="SSF51621">
    <property type="entry name" value="Phosphoenolpyruvate/pyruvate domain"/>
    <property type="match status" value="1"/>
</dbReference>
<name>A0A1G1ZS28_9BACT</name>
<protein>
    <recommendedName>
        <fullName evidence="3">Methylisocitrate lyase</fullName>
    </recommendedName>
</protein>
<dbReference type="PANTHER" id="PTHR42905">
    <property type="entry name" value="PHOSPHOENOLPYRUVATE CARBOXYLASE"/>
    <property type="match status" value="1"/>
</dbReference>
<dbReference type="InterPro" id="IPR040442">
    <property type="entry name" value="Pyrv_kinase-like_dom_sf"/>
</dbReference>
<dbReference type="AlphaFoldDB" id="A0A1G1ZS28"/>
<organism evidence="1 2">
    <name type="scientific">Candidatus Harrisonbacteria bacterium RIFCSPLOWO2_02_FULL_41_13b</name>
    <dbReference type="NCBI Taxonomy" id="1798409"/>
    <lineage>
        <taxon>Bacteria</taxon>
        <taxon>Candidatus Harrisoniibacteriota</taxon>
    </lineage>
</organism>
<dbReference type="Proteomes" id="UP000177690">
    <property type="component" value="Unassembled WGS sequence"/>
</dbReference>
<proteinExistence type="predicted"/>
<dbReference type="Gene3D" id="3.20.20.60">
    <property type="entry name" value="Phosphoenolpyruvate-binding domains"/>
    <property type="match status" value="1"/>
</dbReference>
<accession>A0A1G1ZS28</accession>
<evidence type="ECO:0000313" key="1">
    <source>
        <dbReference type="EMBL" id="OGY67528.1"/>
    </source>
</evidence>
<dbReference type="STRING" id="1798409.A3I24_00340"/>
<dbReference type="CDD" id="cd00377">
    <property type="entry name" value="ICL_PEPM"/>
    <property type="match status" value="1"/>
</dbReference>
<sequence length="368" mass="41862">MVDNARNFDELLELMFKRRHERPGDVFVELLNREKLVIAPGGYSAMGAQIAQQIYLDRSKKGLPTFNAFYGSGWAISAMMWALPDMGFHDLSMMTLIGRHIVSSAYPLPVILDAETGFGTETTLVRTVEAYHGMGVALAHLEDQDSESTRRCGNLGGKKCVEPEKMITKIRSWLAVSKSIDTSMRLMVRTDALTASNGGVENAIERGKRYMDVEYRGLRPLILWADAMVDLKLIERWITEMRKHDSNMILGINYSPNRDWAGYYRKHYKRAPPSYQELFKNGEGFRLIWHTILQARADMEATWNVFADMAENGAQALWKLHRRQRKHPVGDSQGMSNAILWQEFEKNIGGEEASKRYEGSQGYKGSPI</sequence>
<gene>
    <name evidence="1" type="ORF">A3I24_00340</name>
</gene>
<comment type="caution">
    <text evidence="1">The sequence shown here is derived from an EMBL/GenBank/DDBJ whole genome shotgun (WGS) entry which is preliminary data.</text>
</comment>
<dbReference type="Pfam" id="PF13714">
    <property type="entry name" value="PEP_mutase"/>
    <property type="match status" value="1"/>
</dbReference>